<dbReference type="AlphaFoldDB" id="A0A9X1DCN7"/>
<evidence type="ECO:0000313" key="3">
    <source>
        <dbReference type="Proteomes" id="UP001138757"/>
    </source>
</evidence>
<sequence>MDTSRRDLLIMGSALTALAATAGHAAIDPAPAGLMEVLHIHTGPDGLSRASRVTVYGNKPIPVVQITAGSIGTGLTNWGTAPQKRFSINTVGDLDVELGDGTHHRIGKGDLVFIEDQGGKGHRSNMLTPVANLFIIVPDDFDLLAWAGTPPAAG</sequence>
<feature type="chain" id="PRO_5040815861" description="Cupin domain-containing protein" evidence="1">
    <location>
        <begin position="20"/>
        <end position="154"/>
    </location>
</feature>
<evidence type="ECO:0008006" key="4">
    <source>
        <dbReference type="Google" id="ProtNLM"/>
    </source>
</evidence>
<dbReference type="EMBL" id="JAHGAW010000007">
    <property type="protein sequence ID" value="MBT2187553.1"/>
    <property type="molecule type" value="Genomic_DNA"/>
</dbReference>
<keyword evidence="3" id="KW-1185">Reference proteome</keyword>
<protein>
    <recommendedName>
        <fullName evidence="4">Cupin domain-containing protein</fullName>
    </recommendedName>
</protein>
<feature type="signal peptide" evidence="1">
    <location>
        <begin position="1"/>
        <end position="19"/>
    </location>
</feature>
<gene>
    <name evidence="2" type="ORF">KK488_11430</name>
</gene>
<dbReference type="InterPro" id="IPR006311">
    <property type="entry name" value="TAT_signal"/>
</dbReference>
<dbReference type="RefSeq" id="WP_214623633.1">
    <property type="nucleotide sequence ID" value="NZ_JAHGAW010000007.1"/>
</dbReference>
<accession>A0A9X1DCN7</accession>
<comment type="caution">
    <text evidence="2">The sequence shown here is derived from an EMBL/GenBank/DDBJ whole genome shotgun (WGS) entry which is preliminary data.</text>
</comment>
<dbReference type="PROSITE" id="PS51318">
    <property type="entry name" value="TAT"/>
    <property type="match status" value="1"/>
</dbReference>
<evidence type="ECO:0000313" key="2">
    <source>
        <dbReference type="EMBL" id="MBT2187553.1"/>
    </source>
</evidence>
<proteinExistence type="predicted"/>
<name>A0A9X1DCN7_9SPHN</name>
<organism evidence="2 3">
    <name type="scientific">Sphingobium nicotianae</name>
    <dbReference type="NCBI Taxonomy" id="2782607"/>
    <lineage>
        <taxon>Bacteria</taxon>
        <taxon>Pseudomonadati</taxon>
        <taxon>Pseudomonadota</taxon>
        <taxon>Alphaproteobacteria</taxon>
        <taxon>Sphingomonadales</taxon>
        <taxon>Sphingomonadaceae</taxon>
        <taxon>Sphingobium</taxon>
    </lineage>
</organism>
<evidence type="ECO:0000256" key="1">
    <source>
        <dbReference type="SAM" id="SignalP"/>
    </source>
</evidence>
<dbReference type="Proteomes" id="UP001138757">
    <property type="component" value="Unassembled WGS sequence"/>
</dbReference>
<keyword evidence="1" id="KW-0732">Signal</keyword>
<reference evidence="2" key="1">
    <citation type="submission" date="2021-05" db="EMBL/GenBank/DDBJ databases">
        <title>Genome of Sphingobium sp. strain.</title>
        <authorList>
            <person name="Fan R."/>
        </authorList>
    </citation>
    <scope>NUCLEOTIDE SEQUENCE</scope>
    <source>
        <strain evidence="2">H33</strain>
    </source>
</reference>